<dbReference type="SUPFAM" id="SSF56601">
    <property type="entry name" value="beta-lactamase/transpeptidase-like"/>
    <property type="match status" value="1"/>
</dbReference>
<sequence length="299" mass="33291">MALLISSSNHSNLGLSWSTPISSLIRDDFVLPDAYSTQHVTLEDALSHRTGMPRHDFSYGGIKPDGTKRGVRDVVRSLRDLPLSAELRTRFQYCNMMFVVVSHVVETLTGMWLGDFLKEKIWEPLEMESTYFSTSAAQAAPEPLAQGYVYHDEKYEPVPPMDLHIVSGAGSIISNVLDYSKWIRAFLTTSGPLSASDYAALKSPRTLMPSDELPGPYTGPLAYSLGWFTGTYQGYEFFQHSGGMEAFGAEVLIFPALSYGLVSFGNTASTSNAVEMKLLFHLLDEKLGIPHDKRWDWDK</sequence>
<dbReference type="InterPro" id="IPR050491">
    <property type="entry name" value="AmpC-like"/>
</dbReference>
<dbReference type="PANTHER" id="PTHR46825">
    <property type="entry name" value="D-ALANYL-D-ALANINE-CARBOXYPEPTIDASE/ENDOPEPTIDASE AMPH"/>
    <property type="match status" value="1"/>
</dbReference>
<reference evidence="3 4" key="1">
    <citation type="submission" date="2018-05" db="EMBL/GenBank/DDBJ databases">
        <title>Genome sequencing and assembly of the regulated plant pathogen Lachnellula willkommii and related sister species for the development of diagnostic species identification markers.</title>
        <authorList>
            <person name="Giroux E."/>
            <person name="Bilodeau G."/>
        </authorList>
    </citation>
    <scope>NUCLEOTIDE SEQUENCE [LARGE SCALE GENOMIC DNA]</scope>
    <source>
        <strain evidence="3 4">CBS 268.59</strain>
    </source>
</reference>
<dbReference type="PANTHER" id="PTHR46825:SF9">
    <property type="entry name" value="BETA-LACTAMASE-RELATED DOMAIN-CONTAINING PROTEIN"/>
    <property type="match status" value="1"/>
</dbReference>
<name>A0A8T9BSD0_9HELO</name>
<dbReference type="Proteomes" id="UP000469558">
    <property type="component" value="Unassembled WGS sequence"/>
</dbReference>
<feature type="non-terminal residue" evidence="3">
    <location>
        <position position="1"/>
    </location>
</feature>
<evidence type="ECO:0000259" key="2">
    <source>
        <dbReference type="Pfam" id="PF00144"/>
    </source>
</evidence>
<dbReference type="EMBL" id="QGMK01003575">
    <property type="protein sequence ID" value="TVY52262.1"/>
    <property type="molecule type" value="Genomic_DNA"/>
</dbReference>
<dbReference type="InterPro" id="IPR001466">
    <property type="entry name" value="Beta-lactam-related"/>
</dbReference>
<keyword evidence="4" id="KW-1185">Reference proteome</keyword>
<dbReference type="Gene3D" id="3.40.710.10">
    <property type="entry name" value="DD-peptidase/beta-lactamase superfamily"/>
    <property type="match status" value="1"/>
</dbReference>
<organism evidence="3 4">
    <name type="scientific">Lachnellula suecica</name>
    <dbReference type="NCBI Taxonomy" id="602035"/>
    <lineage>
        <taxon>Eukaryota</taxon>
        <taxon>Fungi</taxon>
        <taxon>Dikarya</taxon>
        <taxon>Ascomycota</taxon>
        <taxon>Pezizomycotina</taxon>
        <taxon>Leotiomycetes</taxon>
        <taxon>Helotiales</taxon>
        <taxon>Lachnaceae</taxon>
        <taxon>Lachnellula</taxon>
    </lineage>
</organism>
<accession>A0A8T9BSD0</accession>
<dbReference type="AlphaFoldDB" id="A0A8T9BSD0"/>
<gene>
    <name evidence="3" type="primary">flp_1</name>
    <name evidence="3" type="ORF">LSUE1_G009700</name>
</gene>
<comment type="similarity">
    <text evidence="1">Belongs to the peptidase S12 family.</text>
</comment>
<evidence type="ECO:0000313" key="3">
    <source>
        <dbReference type="EMBL" id="TVY52262.1"/>
    </source>
</evidence>
<comment type="caution">
    <text evidence="3">The sequence shown here is derived from an EMBL/GenBank/DDBJ whole genome shotgun (WGS) entry which is preliminary data.</text>
</comment>
<dbReference type="OrthoDB" id="5946976at2759"/>
<feature type="domain" description="Beta-lactamase-related" evidence="2">
    <location>
        <begin position="15"/>
        <end position="270"/>
    </location>
</feature>
<dbReference type="Pfam" id="PF00144">
    <property type="entry name" value="Beta-lactamase"/>
    <property type="match status" value="1"/>
</dbReference>
<proteinExistence type="inferred from homology"/>
<dbReference type="InterPro" id="IPR012338">
    <property type="entry name" value="Beta-lactam/transpept-like"/>
</dbReference>
<evidence type="ECO:0000256" key="1">
    <source>
        <dbReference type="ARBA" id="ARBA00038215"/>
    </source>
</evidence>
<evidence type="ECO:0000313" key="4">
    <source>
        <dbReference type="Proteomes" id="UP000469558"/>
    </source>
</evidence>
<protein>
    <submittedName>
        <fullName evidence="3">Protein flp</fullName>
    </submittedName>
</protein>